<dbReference type="EMBL" id="LN890655">
    <property type="protein sequence ID" value="CUS04705.2"/>
    <property type="molecule type" value="Genomic_DNA"/>
</dbReference>
<dbReference type="AlphaFoldDB" id="A0A160T6Q1"/>
<organism evidence="1 2">
    <name type="scientific">Candidatus Promineifilum breve</name>
    <dbReference type="NCBI Taxonomy" id="1806508"/>
    <lineage>
        <taxon>Bacteria</taxon>
        <taxon>Bacillati</taxon>
        <taxon>Chloroflexota</taxon>
        <taxon>Ardenticatenia</taxon>
        <taxon>Candidatus Promineifilales</taxon>
        <taxon>Candidatus Promineifilaceae</taxon>
        <taxon>Candidatus Promineifilum</taxon>
    </lineage>
</organism>
<reference evidence="1" key="1">
    <citation type="submission" date="2016-01" db="EMBL/GenBank/DDBJ databases">
        <authorList>
            <person name="Mcilroy J.S."/>
            <person name="Karst M S."/>
            <person name="Albertsen M."/>
        </authorList>
    </citation>
    <scope>NUCLEOTIDE SEQUENCE</scope>
    <source>
        <strain evidence="1">Cfx-K</strain>
    </source>
</reference>
<evidence type="ECO:0000313" key="1">
    <source>
        <dbReference type="EMBL" id="CUS04705.2"/>
    </source>
</evidence>
<keyword evidence="2" id="KW-1185">Reference proteome</keyword>
<accession>A0A160T6Q1</accession>
<protein>
    <submittedName>
        <fullName evidence="1">Toxin-antitoxin system, toxin component</fullName>
    </submittedName>
</protein>
<proteinExistence type="predicted"/>
<name>A0A160T6Q1_9CHLR</name>
<sequence length="93" mass="11273">MKIENIQWNDEKDQWLQRNRGIAFERVVPSILGNDILDVYDHPNQERYPGQQIFVIQIDDYVYLVPFMEQNGQFFLKTIVPSRKAKRKYLKRE</sequence>
<dbReference type="Proteomes" id="UP000215027">
    <property type="component" value="Chromosome I"/>
</dbReference>
<evidence type="ECO:0000313" key="2">
    <source>
        <dbReference type="Proteomes" id="UP000215027"/>
    </source>
</evidence>
<dbReference type="KEGG" id="pbf:CFX0092_A2827"/>
<gene>
    <name evidence="1" type="ORF">CFX0092_A2827</name>
</gene>